<keyword evidence="9" id="KW-0143">Chaperone</keyword>
<dbReference type="GO" id="GO:0005789">
    <property type="term" value="C:endoplasmic reticulum membrane"/>
    <property type="evidence" value="ECO:0007669"/>
    <property type="project" value="UniProtKB-SubCell"/>
</dbReference>
<evidence type="ECO:0000256" key="3">
    <source>
        <dbReference type="ARBA" id="ARBA00022588"/>
    </source>
</evidence>
<evidence type="ECO:0000313" key="13">
    <source>
        <dbReference type="Proteomes" id="UP000694546"/>
    </source>
</evidence>
<comment type="subcellular location">
    <subcellularLocation>
        <location evidence="1">Endoplasmic reticulum membrane</location>
        <topology evidence="1">Single-pass membrane protein</topology>
    </subcellularLocation>
</comment>
<name>A0A8C5BCK6_GADMO</name>
<dbReference type="Proteomes" id="UP000694546">
    <property type="component" value="Chromosome 18"/>
</dbReference>
<dbReference type="AlphaFoldDB" id="A0A8C5BCK6"/>
<evidence type="ECO:0000256" key="10">
    <source>
        <dbReference type="ARBA" id="ARBA00030424"/>
    </source>
</evidence>
<sequence>MGYMTVEEHSSTMLHLRRSPGIRSWSLLVGITSIGLAAAYYSSDSLLWKLFYVAGCLFVAVQNMEEWEEAVFDKGGEGALPGARLRPGAAAGHRLLLPADAERHHGGAQVSTWNACGGRH</sequence>
<keyword evidence="6" id="KW-0391">Immunity</keyword>
<protein>
    <recommendedName>
        <fullName evidence="10">Essential for reactive oxygen species protein</fullName>
    </recommendedName>
</protein>
<evidence type="ECO:0000256" key="5">
    <source>
        <dbReference type="ARBA" id="ARBA00022824"/>
    </source>
</evidence>
<dbReference type="GO" id="GO:0045087">
    <property type="term" value="P:innate immune response"/>
    <property type="evidence" value="ECO:0007669"/>
    <property type="project" value="UniProtKB-KW"/>
</dbReference>
<evidence type="ECO:0000256" key="8">
    <source>
        <dbReference type="ARBA" id="ARBA00023136"/>
    </source>
</evidence>
<dbReference type="GeneTree" id="ENSGT00390000004691"/>
<evidence type="ECO:0000256" key="11">
    <source>
        <dbReference type="SAM" id="Phobius"/>
    </source>
</evidence>
<organism evidence="12 13">
    <name type="scientific">Gadus morhua</name>
    <name type="common">Atlantic cod</name>
    <dbReference type="NCBI Taxonomy" id="8049"/>
    <lineage>
        <taxon>Eukaryota</taxon>
        <taxon>Metazoa</taxon>
        <taxon>Chordata</taxon>
        <taxon>Craniata</taxon>
        <taxon>Vertebrata</taxon>
        <taxon>Euteleostomi</taxon>
        <taxon>Actinopterygii</taxon>
        <taxon>Neopterygii</taxon>
        <taxon>Teleostei</taxon>
        <taxon>Neoteleostei</taxon>
        <taxon>Acanthomorphata</taxon>
        <taxon>Zeiogadaria</taxon>
        <taxon>Gadariae</taxon>
        <taxon>Gadiformes</taxon>
        <taxon>Gadoidei</taxon>
        <taxon>Gadidae</taxon>
        <taxon>Gadus</taxon>
    </lineage>
</organism>
<dbReference type="Ensembl" id="ENSGMOT00000030036.1">
    <property type="protein sequence ID" value="ENSGMOP00000044392.1"/>
    <property type="gene ID" value="ENSGMOG00000014537.2"/>
</dbReference>
<evidence type="ECO:0000256" key="7">
    <source>
        <dbReference type="ARBA" id="ARBA00022989"/>
    </source>
</evidence>
<evidence type="ECO:0000256" key="4">
    <source>
        <dbReference type="ARBA" id="ARBA00022692"/>
    </source>
</evidence>
<keyword evidence="13" id="KW-1185">Reference proteome</keyword>
<comment type="similarity">
    <text evidence="2">Belongs to the CYBC1 family.</text>
</comment>
<accession>A0A8C5BCK6</accession>
<dbReference type="PANTHER" id="PTHR31837">
    <property type="entry name" value="CYTOCHROME B-245 CHAPERONE 1"/>
    <property type="match status" value="1"/>
</dbReference>
<dbReference type="PANTHER" id="PTHR31837:SF3">
    <property type="entry name" value="CYTOCHROME B-245 CHAPERONE 1"/>
    <property type="match status" value="1"/>
</dbReference>
<keyword evidence="3" id="KW-0399">Innate immunity</keyword>
<dbReference type="InterPro" id="IPR027846">
    <property type="entry name" value="Cybc1"/>
</dbReference>
<evidence type="ECO:0000256" key="1">
    <source>
        <dbReference type="ARBA" id="ARBA00004389"/>
    </source>
</evidence>
<gene>
    <name evidence="12" type="primary">CYBC1</name>
</gene>
<reference evidence="12" key="1">
    <citation type="submission" date="2025-08" db="UniProtKB">
        <authorList>
            <consortium name="Ensembl"/>
        </authorList>
    </citation>
    <scope>IDENTIFICATION</scope>
</reference>
<evidence type="ECO:0000256" key="9">
    <source>
        <dbReference type="ARBA" id="ARBA00023186"/>
    </source>
</evidence>
<keyword evidence="5" id="KW-0256">Endoplasmic reticulum</keyword>
<keyword evidence="4 11" id="KW-0812">Transmembrane</keyword>
<reference evidence="12" key="2">
    <citation type="submission" date="2025-09" db="UniProtKB">
        <authorList>
            <consortium name="Ensembl"/>
        </authorList>
    </citation>
    <scope>IDENTIFICATION</scope>
</reference>
<keyword evidence="8 11" id="KW-0472">Membrane</keyword>
<evidence type="ECO:0000256" key="2">
    <source>
        <dbReference type="ARBA" id="ARBA00009907"/>
    </source>
</evidence>
<keyword evidence="7 11" id="KW-1133">Transmembrane helix</keyword>
<dbReference type="Pfam" id="PF15169">
    <property type="entry name" value="Cybc1_Eros"/>
    <property type="match status" value="1"/>
</dbReference>
<evidence type="ECO:0000313" key="12">
    <source>
        <dbReference type="Ensembl" id="ENSGMOP00000044392.1"/>
    </source>
</evidence>
<feature type="transmembrane region" description="Helical" evidence="11">
    <location>
        <begin position="21"/>
        <end position="40"/>
    </location>
</feature>
<evidence type="ECO:0000256" key="6">
    <source>
        <dbReference type="ARBA" id="ARBA00022859"/>
    </source>
</evidence>
<proteinExistence type="inferred from homology"/>